<dbReference type="InterPro" id="IPR038344">
    <property type="entry name" value="EF-G_N_sf"/>
</dbReference>
<gene>
    <name evidence="3" type="ORF">GKZ89_16595</name>
</gene>
<evidence type="ECO:0000313" key="3">
    <source>
        <dbReference type="EMBL" id="MTH55024.1"/>
    </source>
</evidence>
<evidence type="ECO:0000259" key="1">
    <source>
        <dbReference type="Pfam" id="PF07299"/>
    </source>
</evidence>
<dbReference type="EMBL" id="WMIB01000021">
    <property type="protein sequence ID" value="MTH55024.1"/>
    <property type="molecule type" value="Genomic_DNA"/>
</dbReference>
<dbReference type="RefSeq" id="WP_155113537.1">
    <property type="nucleotide sequence ID" value="NZ_WMIB01000021.1"/>
</dbReference>
<dbReference type="InterPro" id="IPR032330">
    <property type="entry name" value="EF-G-binding_C"/>
</dbReference>
<dbReference type="GO" id="GO:0003746">
    <property type="term" value="F:translation elongation factor activity"/>
    <property type="evidence" value="ECO:0007669"/>
    <property type="project" value="UniProtKB-KW"/>
</dbReference>
<keyword evidence="3" id="KW-0251">Elongation factor</keyword>
<dbReference type="OrthoDB" id="1891078at2"/>
<dbReference type="AlphaFoldDB" id="A0A7X2S7C2"/>
<sequence>MEPFIRTDQYHYIKSQAMHMVHSHSSANDKGVLRVVTDLAMEKVTGYGDWTEEQKIHLTPLTGIKDRGDAELFLNALKSYVIPFDEVSEAGLKKLFPKAKKLKLPDMEIDRKETTYLGWIDKNSGKMFIVAPYKGKRKGLQGTFSSLHKKGICTICNGHEEVGLFVTEIKGKEQGTFIKRGNYICSSSEACNRNLKSLQQLEDFVELMS</sequence>
<reference evidence="3 4" key="1">
    <citation type="journal article" date="2017" name="Int. J. Syst. Evol. Microbiol.">
        <title>Bacillus mangrovi sp. nov., isolated from a sediment sample from a mangrove forest.</title>
        <authorList>
            <person name="Gupta V."/>
            <person name="Singh P.K."/>
            <person name="Korpole S."/>
            <person name="Tanuku N.R.S."/>
            <person name="Pinnaka A.K."/>
        </authorList>
    </citation>
    <scope>NUCLEOTIDE SEQUENCE [LARGE SCALE GENOMIC DNA]</scope>
    <source>
        <strain evidence="3 4">KCTC 33872</strain>
    </source>
</reference>
<dbReference type="CDD" id="cd16342">
    <property type="entry name" value="FusC_FusB"/>
    <property type="match status" value="1"/>
</dbReference>
<protein>
    <submittedName>
        <fullName evidence="3">Elongation factor G-binding protein</fullName>
    </submittedName>
</protein>
<dbReference type="Proteomes" id="UP000434639">
    <property type="component" value="Unassembled WGS sequence"/>
</dbReference>
<keyword evidence="3" id="KW-0648">Protein biosynthesis</keyword>
<comment type="caution">
    <text evidence="3">The sequence shown here is derived from an EMBL/GenBank/DDBJ whole genome shotgun (WGS) entry which is preliminary data.</text>
</comment>
<organism evidence="3 4">
    <name type="scientific">Metabacillus mangrovi</name>
    <dbReference type="NCBI Taxonomy" id="1491830"/>
    <lineage>
        <taxon>Bacteria</taxon>
        <taxon>Bacillati</taxon>
        <taxon>Bacillota</taxon>
        <taxon>Bacilli</taxon>
        <taxon>Bacillales</taxon>
        <taxon>Bacillaceae</taxon>
        <taxon>Metabacillus</taxon>
    </lineage>
</organism>
<feature type="domain" description="Elongation factor G-binding protein N-terminal" evidence="1">
    <location>
        <begin position="4"/>
        <end position="84"/>
    </location>
</feature>
<name>A0A7X2S7C2_9BACI</name>
<evidence type="ECO:0000313" key="4">
    <source>
        <dbReference type="Proteomes" id="UP000434639"/>
    </source>
</evidence>
<dbReference type="Pfam" id="PF16571">
    <property type="entry name" value="FBP_C"/>
    <property type="match status" value="1"/>
</dbReference>
<keyword evidence="4" id="KW-1185">Reference proteome</keyword>
<feature type="domain" description="Elongation factor G-binding protein C-terminal treble-clef zinc-finger" evidence="2">
    <location>
        <begin position="99"/>
        <end position="201"/>
    </location>
</feature>
<dbReference type="InterPro" id="IPR010841">
    <property type="entry name" value="EF-G-binding_N"/>
</dbReference>
<dbReference type="Gene3D" id="1.20.1280.250">
    <property type="match status" value="1"/>
</dbReference>
<accession>A0A7X2S7C2</accession>
<dbReference type="Pfam" id="PF07299">
    <property type="entry name" value="EF-G-binding_N"/>
    <property type="match status" value="1"/>
</dbReference>
<proteinExistence type="predicted"/>
<evidence type="ECO:0000259" key="2">
    <source>
        <dbReference type="Pfam" id="PF16571"/>
    </source>
</evidence>